<protein>
    <submittedName>
        <fullName evidence="2">Uncharacterized protein</fullName>
    </submittedName>
</protein>
<keyword evidence="3" id="KW-1185">Reference proteome</keyword>
<feature type="transmembrane region" description="Helical" evidence="1">
    <location>
        <begin position="6"/>
        <end position="27"/>
    </location>
</feature>
<accession>A0A495IKI1</accession>
<reference evidence="2 3" key="1">
    <citation type="submission" date="2018-10" db="EMBL/GenBank/DDBJ databases">
        <title>Sequencing the genomes of 1000 actinobacteria strains.</title>
        <authorList>
            <person name="Klenk H.-P."/>
        </authorList>
    </citation>
    <scope>NUCLEOTIDE SEQUENCE [LARGE SCALE GENOMIC DNA]</scope>
    <source>
        <strain evidence="2 3">DSM 17894</strain>
    </source>
</reference>
<keyword evidence="1" id="KW-0472">Membrane</keyword>
<sequence>MQPVGGVFAAALGAMVAVFGTLVWLGFRNGDRPDDANTSISAFVRPGPPGRAAWVRISIANPAPTPMLVSWRCTPIGHSPWATARTLRSHTVLPWRLDERSFTLLGGVDASATHVWEVPLELTERARIHSRAIRIEVRLDKDARRPRVQTVDLALAS</sequence>
<proteinExistence type="predicted"/>
<keyword evidence="1" id="KW-1133">Transmembrane helix</keyword>
<evidence type="ECO:0000313" key="2">
    <source>
        <dbReference type="EMBL" id="RKR76474.1"/>
    </source>
</evidence>
<keyword evidence="1" id="KW-0812">Transmembrane</keyword>
<dbReference type="AlphaFoldDB" id="A0A495IKI1"/>
<gene>
    <name evidence="2" type="ORF">C8E83_3650</name>
</gene>
<evidence type="ECO:0000256" key="1">
    <source>
        <dbReference type="SAM" id="Phobius"/>
    </source>
</evidence>
<dbReference type="EMBL" id="RBKS01000001">
    <property type="protein sequence ID" value="RKR76474.1"/>
    <property type="molecule type" value="Genomic_DNA"/>
</dbReference>
<dbReference type="Proteomes" id="UP000280008">
    <property type="component" value="Unassembled WGS sequence"/>
</dbReference>
<evidence type="ECO:0000313" key="3">
    <source>
        <dbReference type="Proteomes" id="UP000280008"/>
    </source>
</evidence>
<name>A0A495IKI1_9MICO</name>
<organism evidence="2 3">
    <name type="scientific">Frondihabitans australicus</name>
    <dbReference type="NCBI Taxonomy" id="386892"/>
    <lineage>
        <taxon>Bacteria</taxon>
        <taxon>Bacillati</taxon>
        <taxon>Actinomycetota</taxon>
        <taxon>Actinomycetes</taxon>
        <taxon>Micrococcales</taxon>
        <taxon>Microbacteriaceae</taxon>
        <taxon>Frondihabitans</taxon>
    </lineage>
</organism>
<comment type="caution">
    <text evidence="2">The sequence shown here is derived from an EMBL/GenBank/DDBJ whole genome shotgun (WGS) entry which is preliminary data.</text>
</comment>